<dbReference type="InterPro" id="IPR011322">
    <property type="entry name" value="N-reg_PII-like_a/b"/>
</dbReference>
<dbReference type="Pfam" id="PF02641">
    <property type="entry name" value="DUF190"/>
    <property type="match status" value="1"/>
</dbReference>
<evidence type="ECO:0000313" key="3">
    <source>
        <dbReference type="Proteomes" id="UP000006362"/>
    </source>
</evidence>
<dbReference type="eggNOG" id="COG1993">
    <property type="taxonomic scope" value="Bacteria"/>
</dbReference>
<name>E8T5K7_THEA1</name>
<protein>
    <submittedName>
        <fullName evidence="2">Uncharacterized protein</fullName>
    </submittedName>
</protein>
<evidence type="ECO:0000313" key="2">
    <source>
        <dbReference type="EMBL" id="ADU96482.1"/>
    </source>
</evidence>
<dbReference type="KEGG" id="tam:Theam_0510"/>
<dbReference type="EMBL" id="CP002444">
    <property type="protein sequence ID" value="ADU96482.1"/>
    <property type="molecule type" value="Genomic_DNA"/>
</dbReference>
<gene>
    <name evidence="2" type="ordered locus">Theam_0510</name>
</gene>
<accession>E8T5K7</accession>
<evidence type="ECO:0000256" key="1">
    <source>
        <dbReference type="ARBA" id="ARBA00010554"/>
    </source>
</evidence>
<reference evidence="2" key="1">
    <citation type="submission" date="2011-01" db="EMBL/GenBank/DDBJ databases">
        <title>Complete sequence of chromosome of Thermovibrio ammonificans HB-1.</title>
        <authorList>
            <consortium name="US DOE Joint Genome Institute"/>
            <person name="Lucas S."/>
            <person name="Copeland A."/>
            <person name="Lapidus A."/>
            <person name="Cheng J.-F."/>
            <person name="Goodwin L."/>
            <person name="Pitluck S."/>
            <person name="Davenport K."/>
            <person name="Detter J.C."/>
            <person name="Han C."/>
            <person name="Tapia R."/>
            <person name="Land M."/>
            <person name="Hauser L."/>
            <person name="Kyrpides N."/>
            <person name="Ivanova N."/>
            <person name="Ovchinnikova G."/>
            <person name="Vetriani C."/>
            <person name="Woyke T."/>
        </authorList>
    </citation>
    <scope>NUCLEOTIDE SEQUENCE [LARGE SCALE GENOMIC DNA]</scope>
    <source>
        <strain evidence="2">HB-1</strain>
    </source>
</reference>
<dbReference type="InterPro" id="IPR015867">
    <property type="entry name" value="N-reg_PII/ATP_PRibTrfase_C"/>
</dbReference>
<sequence length="114" mass="13006">MKGLVGKRKLLRIFISLDDKFKGKPLWEYILRMVKEEGLAGATVFKAAAGIGAHSELRTFTVWRLAQDLPVVIEIIDSEEKIKPFLEKLDQVIEEGLVVLEDVEVISYRHRKGE</sequence>
<dbReference type="PANTHER" id="PTHR35983:SF1">
    <property type="entry name" value="UPF0166 PROTEIN TM_0021"/>
    <property type="match status" value="1"/>
</dbReference>
<dbReference type="HOGENOM" id="CLU_146749_0_0_0"/>
<keyword evidence="3" id="KW-1185">Reference proteome</keyword>
<dbReference type="STRING" id="648996.Theam_0510"/>
<dbReference type="InterPro" id="IPR003793">
    <property type="entry name" value="UPF0166"/>
</dbReference>
<dbReference type="RefSeq" id="WP_013537268.1">
    <property type="nucleotide sequence ID" value="NC_014926.1"/>
</dbReference>
<proteinExistence type="inferred from homology"/>
<dbReference type="SUPFAM" id="SSF54913">
    <property type="entry name" value="GlnB-like"/>
    <property type="match status" value="1"/>
</dbReference>
<organism evidence="2 3">
    <name type="scientific">Thermovibrio ammonificans (strain DSM 15698 / JCM 12110 / HB-1)</name>
    <dbReference type="NCBI Taxonomy" id="648996"/>
    <lineage>
        <taxon>Bacteria</taxon>
        <taxon>Pseudomonadati</taxon>
        <taxon>Aquificota</taxon>
        <taxon>Aquificia</taxon>
        <taxon>Desulfurobacteriales</taxon>
        <taxon>Desulfurobacteriaceae</taxon>
        <taxon>Thermovibrio</taxon>
    </lineage>
</organism>
<dbReference type="Proteomes" id="UP000006362">
    <property type="component" value="Chromosome"/>
</dbReference>
<dbReference type="Gene3D" id="3.30.70.120">
    <property type="match status" value="1"/>
</dbReference>
<dbReference type="PANTHER" id="PTHR35983">
    <property type="entry name" value="UPF0166 PROTEIN TM_0021"/>
    <property type="match status" value="1"/>
</dbReference>
<dbReference type="OrthoDB" id="9795599at2"/>
<dbReference type="AlphaFoldDB" id="E8T5K7"/>
<comment type="similarity">
    <text evidence="1">Belongs to the UPF0166 family.</text>
</comment>